<dbReference type="InParanoid" id="W3XLT9"/>
<feature type="compositionally biased region" description="Low complexity" evidence="4">
    <location>
        <begin position="84"/>
        <end position="98"/>
    </location>
</feature>
<dbReference type="OMA" id="IMRGFAH"/>
<keyword evidence="2" id="KW-0804">Transcription</keyword>
<evidence type="ECO:0000313" key="7">
    <source>
        <dbReference type="Proteomes" id="UP000030651"/>
    </source>
</evidence>
<dbReference type="GO" id="GO:0008270">
    <property type="term" value="F:zinc ion binding"/>
    <property type="evidence" value="ECO:0007669"/>
    <property type="project" value="InterPro"/>
</dbReference>
<keyword evidence="7" id="KW-1185">Reference proteome</keyword>
<dbReference type="InterPro" id="IPR051127">
    <property type="entry name" value="Fungal_SecMet_Regulators"/>
</dbReference>
<dbReference type="PANTHER" id="PTHR47424">
    <property type="entry name" value="REGULATORY PROTEIN GAL4"/>
    <property type="match status" value="1"/>
</dbReference>
<accession>W3XLT9</accession>
<reference evidence="7" key="1">
    <citation type="journal article" date="2015" name="BMC Genomics">
        <title>Genomic and transcriptomic analysis of the endophytic fungus Pestalotiopsis fici reveals its lifestyle and high potential for synthesis of natural products.</title>
        <authorList>
            <person name="Wang X."/>
            <person name="Zhang X."/>
            <person name="Liu L."/>
            <person name="Xiang M."/>
            <person name="Wang W."/>
            <person name="Sun X."/>
            <person name="Che Y."/>
            <person name="Guo L."/>
            <person name="Liu G."/>
            <person name="Guo L."/>
            <person name="Wang C."/>
            <person name="Yin W.B."/>
            <person name="Stadler M."/>
            <person name="Zhang X."/>
            <person name="Liu X."/>
        </authorList>
    </citation>
    <scope>NUCLEOTIDE SEQUENCE [LARGE SCALE GENOMIC DNA]</scope>
    <source>
        <strain evidence="7">W106-1 / CGMCC3.15140</strain>
    </source>
</reference>
<evidence type="ECO:0000256" key="2">
    <source>
        <dbReference type="ARBA" id="ARBA00023163"/>
    </source>
</evidence>
<organism evidence="6 7">
    <name type="scientific">Pestalotiopsis fici (strain W106-1 / CGMCC3.15140)</name>
    <dbReference type="NCBI Taxonomy" id="1229662"/>
    <lineage>
        <taxon>Eukaryota</taxon>
        <taxon>Fungi</taxon>
        <taxon>Dikarya</taxon>
        <taxon>Ascomycota</taxon>
        <taxon>Pezizomycotina</taxon>
        <taxon>Sordariomycetes</taxon>
        <taxon>Xylariomycetidae</taxon>
        <taxon>Amphisphaeriales</taxon>
        <taxon>Sporocadaceae</taxon>
        <taxon>Pestalotiopsis</taxon>
    </lineage>
</organism>
<dbReference type="RefSeq" id="XP_007826816.1">
    <property type="nucleotide sequence ID" value="XM_007828625.1"/>
</dbReference>
<dbReference type="OrthoDB" id="3266505at2759"/>
<feature type="compositionally biased region" description="Polar residues" evidence="4">
    <location>
        <begin position="604"/>
        <end position="619"/>
    </location>
</feature>
<evidence type="ECO:0000259" key="5">
    <source>
        <dbReference type="SMART" id="SM00906"/>
    </source>
</evidence>
<dbReference type="GO" id="GO:0006351">
    <property type="term" value="P:DNA-templated transcription"/>
    <property type="evidence" value="ECO:0007669"/>
    <property type="project" value="InterPro"/>
</dbReference>
<dbReference type="PANTHER" id="PTHR47424:SF6">
    <property type="entry name" value="PROLINE UTILIZATION TRANS-ACTIVATOR"/>
    <property type="match status" value="1"/>
</dbReference>
<dbReference type="HOGENOM" id="CLU_006926_2_0_1"/>
<feature type="domain" description="Xylanolytic transcriptional activator regulatory" evidence="5">
    <location>
        <begin position="285"/>
        <end position="358"/>
    </location>
</feature>
<dbReference type="eggNOG" id="ENOG502QTA0">
    <property type="taxonomic scope" value="Eukaryota"/>
</dbReference>
<dbReference type="Pfam" id="PF04082">
    <property type="entry name" value="Fungal_trans"/>
    <property type="match status" value="1"/>
</dbReference>
<sequence>MDLNALIPCQVQGLLAKIKRYEEQLEASPAGEIQPVLHERLETDEKTKSKMADILWSQSASHDYVNSASRNESSGMIIAENGPSPGQLSQSSQSSISQAERASGPAFERRVRSLLHSHIEYDRDAGDNSNVQLGLDAIEHPEPAPPIWTSTQDLLRKAHGRPDLPSEQDSHRLLGLFLSYMGVNQHYLDPRTFVDTMAELFQSPTSRLHQMKTMWFIQYLLIMAMGKLMDTDTETSGPHPGVSYFAEAMRLLPQQYELGSHGVISVEILCLVALYLQWCDRKHDAYLYVGNAVRLAIALGYPLPAREQQCPPSQKAHRNRVWWTAYMLDRRIAASLGLPVAADDRQFATELPLTSPGFASPDALGINVRIARATGDIMTSLYGNAAVTEMELVRNIQAILSSLYNTGHCIPTEYTVDFASSHLIVSRTAASLYLMLFQAIILCIRPVLLQRVKEKVISTLKRSPVPEVPVVIHRLCSTCKESASKSLRIVSALREQHEVARFGFFDLDQTFSAALTVIMIGFVDGTAYSEVSKELQQATSVLEYLSRAGNSSAEQRLIEIRNFHDHVWPKKSAGRDKTMASPTNRFDNTLPVLEHSSPDERPRQSTSTSGEPTSASQAPPTGDLGVQLEIGADYAFNLDLGEEADGIYSSFHDPQLPLTGVDHLDWAELEKVFASTQA</sequence>
<protein>
    <recommendedName>
        <fullName evidence="5">Xylanolytic transcriptional activator regulatory domain-containing protein</fullName>
    </recommendedName>
</protein>
<dbReference type="GeneID" id="19265057"/>
<dbReference type="SMART" id="SM00906">
    <property type="entry name" value="Fungal_trans"/>
    <property type="match status" value="1"/>
</dbReference>
<dbReference type="GO" id="GO:0003677">
    <property type="term" value="F:DNA binding"/>
    <property type="evidence" value="ECO:0007669"/>
    <property type="project" value="InterPro"/>
</dbReference>
<dbReference type="InterPro" id="IPR007219">
    <property type="entry name" value="XnlR_reg_dom"/>
</dbReference>
<dbReference type="Proteomes" id="UP000030651">
    <property type="component" value="Unassembled WGS sequence"/>
</dbReference>
<dbReference type="KEGG" id="pfy:PFICI_00044"/>
<evidence type="ECO:0000313" key="6">
    <source>
        <dbReference type="EMBL" id="ETS86216.1"/>
    </source>
</evidence>
<feature type="region of interest" description="Disordered" evidence="4">
    <location>
        <begin position="75"/>
        <end position="104"/>
    </location>
</feature>
<evidence type="ECO:0000256" key="3">
    <source>
        <dbReference type="ARBA" id="ARBA00023242"/>
    </source>
</evidence>
<keyword evidence="3" id="KW-0539">Nucleus</keyword>
<feature type="region of interest" description="Disordered" evidence="4">
    <location>
        <begin position="571"/>
        <end position="624"/>
    </location>
</feature>
<proteinExistence type="predicted"/>
<dbReference type="CDD" id="cd12148">
    <property type="entry name" value="fungal_TF_MHR"/>
    <property type="match status" value="1"/>
</dbReference>
<name>W3XLT9_PESFW</name>
<keyword evidence="1" id="KW-0805">Transcription regulation</keyword>
<dbReference type="EMBL" id="KI912109">
    <property type="protein sequence ID" value="ETS86216.1"/>
    <property type="molecule type" value="Genomic_DNA"/>
</dbReference>
<evidence type="ECO:0000256" key="4">
    <source>
        <dbReference type="SAM" id="MobiDB-lite"/>
    </source>
</evidence>
<dbReference type="AlphaFoldDB" id="W3XLT9"/>
<evidence type="ECO:0000256" key="1">
    <source>
        <dbReference type="ARBA" id="ARBA00023015"/>
    </source>
</evidence>
<gene>
    <name evidence="6" type="ORF">PFICI_00044</name>
</gene>